<comment type="caution">
    <text evidence="2">The sequence shown here is derived from an EMBL/GenBank/DDBJ whole genome shotgun (WGS) entry which is preliminary data.</text>
</comment>
<dbReference type="Proteomes" id="UP001166304">
    <property type="component" value="Unassembled WGS sequence"/>
</dbReference>
<dbReference type="RefSeq" id="WP_162414617.1">
    <property type="nucleotide sequence ID" value="NZ_JAHQXE010000006.1"/>
</dbReference>
<gene>
    <name evidence="2" type="ORF">KTS37_17425</name>
</gene>
<name>A0AA41KGX0_9EURY</name>
<reference evidence="2" key="1">
    <citation type="submission" date="2021-06" db="EMBL/GenBank/DDBJ databases">
        <title>New haloarchaea isolates fom saline soil.</title>
        <authorList>
            <person name="Duran-Viseras A."/>
            <person name="Sanchez-Porro C.S."/>
            <person name="Ventosa A."/>
        </authorList>
    </citation>
    <scope>NUCLEOTIDE SEQUENCE</scope>
    <source>
        <strain evidence="2">JCM 18369</strain>
    </source>
</reference>
<evidence type="ECO:0000259" key="1">
    <source>
        <dbReference type="Pfam" id="PF26408"/>
    </source>
</evidence>
<protein>
    <recommendedName>
        <fullName evidence="1">DUF8106 domain-containing protein</fullName>
    </recommendedName>
</protein>
<accession>A0AA41KGX0</accession>
<sequence>MTLEASPARAAADGRTKRTLFCPTCGHESAMDDGWIDDDGTERRRLLCPGCGDTVVDRPRP</sequence>
<evidence type="ECO:0000313" key="3">
    <source>
        <dbReference type="Proteomes" id="UP001166304"/>
    </source>
</evidence>
<evidence type="ECO:0000313" key="2">
    <source>
        <dbReference type="EMBL" id="MBV0903567.1"/>
    </source>
</evidence>
<keyword evidence="3" id="KW-1185">Reference proteome</keyword>
<dbReference type="EMBL" id="JAHQXE010000006">
    <property type="protein sequence ID" value="MBV0903567.1"/>
    <property type="molecule type" value="Genomic_DNA"/>
</dbReference>
<dbReference type="AlphaFoldDB" id="A0AA41KGX0"/>
<organism evidence="2 3">
    <name type="scientific">Haloarcula salina</name>
    <dbReference type="NCBI Taxonomy" id="1429914"/>
    <lineage>
        <taxon>Archaea</taxon>
        <taxon>Methanobacteriati</taxon>
        <taxon>Methanobacteriota</taxon>
        <taxon>Stenosarchaea group</taxon>
        <taxon>Halobacteria</taxon>
        <taxon>Halobacteriales</taxon>
        <taxon>Haloarculaceae</taxon>
        <taxon>Haloarcula</taxon>
    </lineage>
</organism>
<proteinExistence type="predicted"/>
<dbReference type="Pfam" id="PF26408">
    <property type="entry name" value="DUF8106"/>
    <property type="match status" value="1"/>
</dbReference>
<dbReference type="InterPro" id="IPR058419">
    <property type="entry name" value="DUF8106"/>
</dbReference>
<feature type="domain" description="DUF8106" evidence="1">
    <location>
        <begin position="16"/>
        <end position="58"/>
    </location>
</feature>